<dbReference type="InterPro" id="IPR050951">
    <property type="entry name" value="Retrovirus_Pol_polyprotein"/>
</dbReference>
<dbReference type="Pfam" id="PF00078">
    <property type="entry name" value="RVT_1"/>
    <property type="match status" value="1"/>
</dbReference>
<feature type="domain" description="Reverse transcriptase" evidence="2">
    <location>
        <begin position="328"/>
        <end position="524"/>
    </location>
</feature>
<evidence type="ECO:0000313" key="4">
    <source>
        <dbReference type="Proteomes" id="UP000574390"/>
    </source>
</evidence>
<dbReference type="EMBL" id="JABANM010025174">
    <property type="protein sequence ID" value="KAF4714990.1"/>
    <property type="molecule type" value="Genomic_DNA"/>
</dbReference>
<reference evidence="3 4" key="1">
    <citation type="submission" date="2020-04" db="EMBL/GenBank/DDBJ databases">
        <title>Perkinsus olseni comparative genomics.</title>
        <authorList>
            <person name="Bogema D.R."/>
        </authorList>
    </citation>
    <scope>NUCLEOTIDE SEQUENCE [LARGE SCALE GENOMIC DNA]</scope>
    <source>
        <strain evidence="3">ATCC PRA-205</strain>
    </source>
</reference>
<evidence type="ECO:0000256" key="1">
    <source>
        <dbReference type="SAM" id="MobiDB-lite"/>
    </source>
</evidence>
<evidence type="ECO:0000313" key="3">
    <source>
        <dbReference type="EMBL" id="KAF4714990.1"/>
    </source>
</evidence>
<dbReference type="InterPro" id="IPR000477">
    <property type="entry name" value="RT_dom"/>
</dbReference>
<feature type="region of interest" description="Disordered" evidence="1">
    <location>
        <begin position="1264"/>
        <end position="1377"/>
    </location>
</feature>
<gene>
    <name evidence="3" type="ORF">FOZ62_010246</name>
</gene>
<evidence type="ECO:0000259" key="2">
    <source>
        <dbReference type="PROSITE" id="PS50878"/>
    </source>
</evidence>
<dbReference type="Pfam" id="PF17921">
    <property type="entry name" value="Integrase_H2C2"/>
    <property type="match status" value="1"/>
</dbReference>
<dbReference type="PANTHER" id="PTHR37984">
    <property type="entry name" value="PROTEIN CBG26694"/>
    <property type="match status" value="1"/>
</dbReference>
<dbReference type="Gene3D" id="1.10.340.70">
    <property type="match status" value="1"/>
</dbReference>
<protein>
    <recommendedName>
        <fullName evidence="2">Reverse transcriptase domain-containing protein</fullName>
    </recommendedName>
</protein>
<dbReference type="InterPro" id="IPR043128">
    <property type="entry name" value="Rev_trsase/Diguanyl_cyclase"/>
</dbReference>
<comment type="caution">
    <text evidence="3">The sequence shown here is derived from an EMBL/GenBank/DDBJ whole genome shotgun (WGS) entry which is preliminary data.</text>
</comment>
<dbReference type="SUPFAM" id="SSF53098">
    <property type="entry name" value="Ribonuclease H-like"/>
    <property type="match status" value="1"/>
</dbReference>
<name>A0A7J6R5N2_PEROL</name>
<dbReference type="Gene3D" id="3.30.420.10">
    <property type="entry name" value="Ribonuclease H-like superfamily/Ribonuclease H"/>
    <property type="match status" value="1"/>
</dbReference>
<dbReference type="InterPro" id="IPR043502">
    <property type="entry name" value="DNA/RNA_pol_sf"/>
</dbReference>
<dbReference type="PANTHER" id="PTHR37984:SF5">
    <property type="entry name" value="PROTEIN NYNRIN-LIKE"/>
    <property type="match status" value="1"/>
</dbReference>
<feature type="non-terminal residue" evidence="3">
    <location>
        <position position="1377"/>
    </location>
</feature>
<dbReference type="InterPro" id="IPR041588">
    <property type="entry name" value="Integrase_H2C2"/>
</dbReference>
<dbReference type="PROSITE" id="PS50878">
    <property type="entry name" value="RT_POL"/>
    <property type="match status" value="1"/>
</dbReference>
<accession>A0A7J6R5N2</accession>
<proteinExistence type="predicted"/>
<dbReference type="InterPro" id="IPR036397">
    <property type="entry name" value="RNaseH_sf"/>
</dbReference>
<organism evidence="3 4">
    <name type="scientific">Perkinsus olseni</name>
    <name type="common">Perkinsus atlanticus</name>
    <dbReference type="NCBI Taxonomy" id="32597"/>
    <lineage>
        <taxon>Eukaryota</taxon>
        <taxon>Sar</taxon>
        <taxon>Alveolata</taxon>
        <taxon>Perkinsozoa</taxon>
        <taxon>Perkinsea</taxon>
        <taxon>Perkinsida</taxon>
        <taxon>Perkinsidae</taxon>
        <taxon>Perkinsus</taxon>
    </lineage>
</organism>
<dbReference type="InterPro" id="IPR012337">
    <property type="entry name" value="RNaseH-like_sf"/>
</dbReference>
<dbReference type="Proteomes" id="UP000574390">
    <property type="component" value="Unassembled WGS sequence"/>
</dbReference>
<dbReference type="GO" id="GO:0003676">
    <property type="term" value="F:nucleic acid binding"/>
    <property type="evidence" value="ECO:0007669"/>
    <property type="project" value="InterPro"/>
</dbReference>
<feature type="compositionally biased region" description="Basic and acidic residues" evidence="1">
    <location>
        <begin position="1342"/>
        <end position="1352"/>
    </location>
</feature>
<dbReference type="Gene3D" id="3.30.70.270">
    <property type="match status" value="1"/>
</dbReference>
<sequence>MEVGSADVKVRHNKYGSYKKRLAEEAAAKRPEVGSTVVAAPSIPPGPPGFKVVALPQDTSRVAVLTDVDALGAMAGAADDAAVPLVLRSPGGLCGAEIQVLLDSGATGYGFMDETCFKDMIAAGVIPATTDTAASLLGGVRFGDGRFVEARGVVHLDIVDCDGRNVVQGAPFKIIPVLRPSVIIGARLLGSSDELMRLLSARLRETSLPGLTLPSFVAACGDEARCARVADIDATTVLIDEHEGRLRARCQPFEDAAIVPHAEAQRRRSKTKQLLIHRRLVIAEREGKFERIRPEEALVVSEPVLCDKLGSSGALPDVTSLSDEEIRKRWRLTLDCRTLNSYALVEVEKVDGTTKHVWAPSASGNLIVGEVKGHQFQRTAMQILAAWPSSMRSHFARIEIRDAFSGIARPPGTKGIFVTRSVSPEGTTHYWSATGLTQGWCLSPLLFSRAIDRVLLEVDVALADAGLLVKTAHFQDDLLLGARDERSLRQAVAVVKEVLARYGLEVAADKLELGTEAVFCGLRVRGNQVMPSSKKKLTGAAVEQAVSKLYTVRTDADRALFIRRWAGVFNWVRRWLPADAQHALAALHSAKDLASIEEHLRCLVDIYFTGLTPLYIMGTEDDFSVEGTVILCDANKTGWGAILFQVVCRPSQDTVDDSSDPDYELCAATFRKTFGVHVKPGYTLQLLPFALEGGAFRPKQQEKSSTFRERCALLSAVFKFVPLLTNPVAVFTDNFNSKLYWGNLELDHITNEQDLRKVLTFHENVNAVLWLPRAQTTVVDSIARAAGVGCALQEGSEAHPFALTGGDGGVGAGVDYLKRLVEQELVNVADDSPGLTADGPDGEVEDGEIEAGEIVEVLEGPTENDSTITDRDAALEALKECAALSAKPGYEWAGGVLVRRVRYDAKGRLATQIVVPKSLWEYLVHHFHGKTHASGRQLRYLLQQWSFWPRMGVDTLRARKRCDICQRCSDEKMKVPYGTRRLRETVTSWARVGIDCLHLNHSGSGGGVLLTATCYLSSYFDFELVEADPTSGGITTEAVLEAFEVICLRNGCPRLCVISDGARYFTSTAATEWAKHRMISWEYSLPNSPGCGGWWERRHRECNLALRKWILSHPGRAWQSRICLETVRWLINHMEIGDTGYCPYLLHHGRLALQTGVGGMEPQFLSGEVGTPHDVVDVINLAKSVTAERRRSLAQFITVWLDMREKHWPQHSPEAFGRVKKGDLVLVFTHRPRKLDVSWRGPFPVVYRGRRFLGLQTPSGIEEHHLGNCKPYQAAPQDHQIGPGGGDPPSRSVGSHEASGLSVPSRLQSDMPIGECLPEHECIPGSDARQGRPPKRKAAVAAERRFESMLRDEAEDYPLRPRGAGPKRTPLGDDWVK</sequence>
<dbReference type="SUPFAM" id="SSF56672">
    <property type="entry name" value="DNA/RNA polymerases"/>
    <property type="match status" value="1"/>
</dbReference>